<sequence length="507" mass="56315">MTTENMTDKKYIVALDQGTTSSRAVVLDHDANIVCISQREFPQIYPKPGWVEHDPMEIWASQSSTLVEVLAKADIRTDQIASIGITNQRETTIVWEKETGKPVYNAIVWQCRRTADICTKLKKKEGLEEYIRHNTGLVIDPYFSSTKIKWILDNIEGVRLRAENGELLFGTVDTWLVWKMTQGRVHVTDYTNASRTMLFNIHNLDWDQKILDELGIPRVMLPKVATSSEIYGQTNIGGKGGTRIPIAGIAGDQQAALYGQLCVHPGMAKNTYGTGCFLLMNTGTDAVRSNHGLLTTIACGPRGEVNYALEGAVFVGGASIQWLRDELKLIADAADSEYFAKKVKDSNGVYVVPAFTGLAAPYWDPYARGAIFGLTRGVNSNHIIRATLESIAYQTRDVLDAMQADSGTRLQALRVDGGAVANNFLMQFQSDILGTRVERPEIRESTALGAAFLAGLAVGFWRDLDEVKSKATIEKEFRPSIETTERNHKYNGWKKAVARAQEWEDRA</sequence>
<accession>A0A2D0IWD4</accession>
<evidence type="ECO:0000256" key="7">
    <source>
        <dbReference type="ARBA" id="ARBA00022798"/>
    </source>
</evidence>
<dbReference type="EMBL" id="CP072455">
    <property type="protein sequence ID" value="QTL39780.1"/>
    <property type="molecule type" value="Genomic_DNA"/>
</dbReference>
<dbReference type="CDD" id="cd07786">
    <property type="entry name" value="FGGY_EcGK_like"/>
    <property type="match status" value="1"/>
</dbReference>
<dbReference type="FunFam" id="3.30.420.40:FF:000008">
    <property type="entry name" value="Glycerol kinase"/>
    <property type="match status" value="1"/>
</dbReference>
<evidence type="ECO:0000256" key="3">
    <source>
        <dbReference type="ARBA" id="ARBA00022533"/>
    </source>
</evidence>
<keyword evidence="4 10" id="KW-0808">Transferase</keyword>
<proteinExistence type="inferred from homology"/>
<feature type="binding site" evidence="10">
    <location>
        <position position="485"/>
    </location>
    <ligand>
        <name>Zn(2+)</name>
        <dbReference type="ChEBI" id="CHEBI:29105"/>
        <note>ligand shared with EIIA-Glc</note>
    </ligand>
</feature>
<feature type="binding site" evidence="10">
    <location>
        <position position="317"/>
    </location>
    <ligand>
        <name>ADP</name>
        <dbReference type="ChEBI" id="CHEBI:456216"/>
    </ligand>
</feature>
<comment type="similarity">
    <text evidence="2 10 11">Belongs to the FGGY kinase family.</text>
</comment>
<reference evidence="15 17" key="2">
    <citation type="submission" date="2021-03" db="EMBL/GenBank/DDBJ databases">
        <title>Complete Genome Sequence Data of Xenorhabdus budapestensis strain C72, a Candidate Biological Control Agent, from China.</title>
        <authorList>
            <person name="LI B."/>
            <person name="WANG S."/>
            <person name="QIU D."/>
        </authorList>
    </citation>
    <scope>NUCLEOTIDE SEQUENCE [LARGE SCALE GENOMIC DNA]</scope>
    <source>
        <strain evidence="15 17">C-7-2</strain>
    </source>
</reference>
<feature type="binding site" evidence="10">
    <location>
        <position position="21"/>
    </location>
    <ligand>
        <name>ATP</name>
        <dbReference type="ChEBI" id="CHEBI:30616"/>
    </ligand>
</feature>
<feature type="binding site" evidence="10">
    <location>
        <position position="19"/>
    </location>
    <ligand>
        <name>ATP</name>
        <dbReference type="ChEBI" id="CHEBI:30616"/>
    </ligand>
</feature>
<evidence type="ECO:0000259" key="12">
    <source>
        <dbReference type="Pfam" id="PF00370"/>
    </source>
</evidence>
<dbReference type="PROSITE" id="PS00445">
    <property type="entry name" value="FGGY_KINASES_2"/>
    <property type="match status" value="1"/>
</dbReference>
<comment type="subunit">
    <text evidence="10">Homotetramer and homodimer (in equilibrium). Heterodimer with EIIA-Glc. Binds 1 zinc ion per glycerol kinase EIIA-Glc dimer. The zinc ion is important for dimerization.</text>
</comment>
<dbReference type="EMBL" id="NIBS01000015">
    <property type="protein sequence ID" value="PHM26240.1"/>
    <property type="molecule type" value="Genomic_DNA"/>
</dbReference>
<feature type="binding site" evidence="10">
    <location>
        <position position="90"/>
    </location>
    <ligand>
        <name>sn-glycerol 3-phosphate</name>
        <dbReference type="ChEBI" id="CHEBI:57597"/>
    </ligand>
</feature>
<feature type="binding site" evidence="10">
    <location>
        <position position="89"/>
    </location>
    <ligand>
        <name>sn-glycerol 3-phosphate</name>
        <dbReference type="ChEBI" id="CHEBI:57597"/>
    </ligand>
</feature>
<gene>
    <name evidence="10 15" type="primary">glpK</name>
    <name evidence="15" type="ORF">HGO23_18845</name>
    <name evidence="14" type="ORF">Xbud_02708</name>
</gene>
<dbReference type="InterPro" id="IPR018484">
    <property type="entry name" value="FGGY_N"/>
</dbReference>
<feature type="binding site" evidence="10">
    <location>
        <position position="19"/>
    </location>
    <ligand>
        <name>ADP</name>
        <dbReference type="ChEBI" id="CHEBI:456216"/>
    </ligand>
</feature>
<feature type="binding site" evidence="10">
    <location>
        <position position="89"/>
    </location>
    <ligand>
        <name>glycerol</name>
        <dbReference type="ChEBI" id="CHEBI:17754"/>
    </ligand>
</feature>
<feature type="binding site" evidence="10">
    <location>
        <position position="253"/>
    </location>
    <ligand>
        <name>glycerol</name>
        <dbReference type="ChEBI" id="CHEBI:17754"/>
    </ligand>
</feature>
<dbReference type="GO" id="GO:0046872">
    <property type="term" value="F:metal ion binding"/>
    <property type="evidence" value="ECO:0007669"/>
    <property type="project" value="UniProtKB-KW"/>
</dbReference>
<evidence type="ECO:0000313" key="15">
    <source>
        <dbReference type="EMBL" id="QTL39780.1"/>
    </source>
</evidence>
<feature type="binding site" evidence="10">
    <location>
        <position position="252"/>
    </location>
    <ligand>
        <name>glycerol</name>
        <dbReference type="ChEBI" id="CHEBI:17754"/>
    </ligand>
</feature>
<dbReference type="GO" id="GO:0019563">
    <property type="term" value="P:glycerol catabolic process"/>
    <property type="evidence" value="ECO:0007669"/>
    <property type="project" value="UniProtKB-UniRule"/>
</dbReference>
<feature type="binding site" evidence="10">
    <location>
        <position position="422"/>
    </location>
    <ligand>
        <name>ADP</name>
        <dbReference type="ChEBI" id="CHEBI:456216"/>
    </ligand>
</feature>
<feature type="binding site" evidence="10">
    <location>
        <position position="20"/>
    </location>
    <ligand>
        <name>ATP</name>
        <dbReference type="ChEBI" id="CHEBI:30616"/>
    </ligand>
</feature>
<dbReference type="EC" id="2.7.1.30" evidence="10"/>
<dbReference type="Pfam" id="PF02782">
    <property type="entry name" value="FGGY_C"/>
    <property type="match status" value="1"/>
</dbReference>
<feature type="binding site" evidence="10">
    <location>
        <position position="23"/>
    </location>
    <ligand>
        <name>ADP</name>
        <dbReference type="ChEBI" id="CHEBI:456216"/>
    </ligand>
</feature>
<name>A0A2D0IWD4_XENBU</name>
<dbReference type="PIRSF" id="PIRSF000538">
    <property type="entry name" value="GlpK"/>
    <property type="match status" value="1"/>
</dbReference>
<evidence type="ECO:0000256" key="1">
    <source>
        <dbReference type="ARBA" id="ARBA00005190"/>
    </source>
</evidence>
<dbReference type="NCBIfam" id="NF000756">
    <property type="entry name" value="PRK00047.1"/>
    <property type="match status" value="1"/>
</dbReference>
<keyword evidence="17" id="KW-1185">Reference proteome</keyword>
<comment type="activity regulation">
    <text evidence="10">Activity of this regulatory enzyme is affected by several metabolites. Allosterically and non-competitively inhibited by fructose 1,6-bisphosphate (FBP) and unphosphorylated phosphocarrier protein EIIA-Glc (III-Glc), an integral component of the bacterial phosphotransferase (PTS) system.</text>
</comment>
<comment type="catalytic activity">
    <reaction evidence="9 10">
        <text>glycerol + ATP = sn-glycerol 3-phosphate + ADP + H(+)</text>
        <dbReference type="Rhea" id="RHEA:21644"/>
        <dbReference type="ChEBI" id="CHEBI:15378"/>
        <dbReference type="ChEBI" id="CHEBI:17754"/>
        <dbReference type="ChEBI" id="CHEBI:30616"/>
        <dbReference type="ChEBI" id="CHEBI:57597"/>
        <dbReference type="ChEBI" id="CHEBI:456216"/>
        <dbReference type="EC" id="2.7.1.30"/>
    </reaction>
</comment>
<dbReference type="InterPro" id="IPR000577">
    <property type="entry name" value="Carb_kinase_FGGY"/>
</dbReference>
<keyword evidence="8 10" id="KW-0067">ATP-binding</keyword>
<dbReference type="Proteomes" id="UP000665047">
    <property type="component" value="Chromosome"/>
</dbReference>
<dbReference type="GO" id="GO:0006072">
    <property type="term" value="P:glycerol-3-phosphate metabolic process"/>
    <property type="evidence" value="ECO:0007669"/>
    <property type="project" value="InterPro"/>
</dbReference>
<protein>
    <recommendedName>
        <fullName evidence="10">Glycerol kinase</fullName>
        <ecNumber evidence="10">2.7.1.30</ecNumber>
    </recommendedName>
    <alternativeName>
        <fullName evidence="10">ATP:glycerol 3-phosphotransferase</fullName>
    </alternativeName>
    <alternativeName>
        <fullName evidence="10">Glycerokinase</fullName>
        <shortName evidence="10">GK</shortName>
    </alternativeName>
</protein>
<dbReference type="SUPFAM" id="SSF53067">
    <property type="entry name" value="Actin-like ATPase domain"/>
    <property type="match status" value="2"/>
</dbReference>
<keyword evidence="6 10" id="KW-0418">Kinase</keyword>
<dbReference type="GO" id="GO:0004370">
    <property type="term" value="F:glycerol kinase activity"/>
    <property type="evidence" value="ECO:0007669"/>
    <property type="project" value="UniProtKB-UniRule"/>
</dbReference>
<feature type="binding site" evidence="10">
    <location>
        <position position="19"/>
    </location>
    <ligand>
        <name>sn-glycerol 3-phosphate</name>
        <dbReference type="ChEBI" id="CHEBI:57597"/>
    </ligand>
</feature>
<dbReference type="AlphaFoldDB" id="A0A2D0IWD4"/>
<dbReference type="PANTHER" id="PTHR10196">
    <property type="entry name" value="SUGAR KINASE"/>
    <property type="match status" value="1"/>
</dbReference>
<feature type="binding site" evidence="10">
    <location>
        <position position="252"/>
    </location>
    <ligand>
        <name>sn-glycerol 3-phosphate</name>
        <dbReference type="ChEBI" id="CHEBI:57597"/>
    </ligand>
</feature>
<evidence type="ECO:0000256" key="10">
    <source>
        <dbReference type="HAMAP-Rule" id="MF_00186"/>
    </source>
</evidence>
<feature type="binding site" evidence="10">
    <location>
        <position position="274"/>
    </location>
    <ligand>
        <name>ADP</name>
        <dbReference type="ChEBI" id="CHEBI:456216"/>
    </ligand>
</feature>
<dbReference type="NCBIfam" id="TIGR01311">
    <property type="entry name" value="glycerol_kin"/>
    <property type="match status" value="1"/>
</dbReference>
<feature type="binding site" evidence="10">
    <location>
        <position position="90"/>
    </location>
    <ligand>
        <name>glycerol</name>
        <dbReference type="ChEBI" id="CHEBI:17754"/>
    </ligand>
</feature>
<dbReference type="Pfam" id="PF00370">
    <property type="entry name" value="FGGY_N"/>
    <property type="match status" value="1"/>
</dbReference>
<evidence type="ECO:0000313" key="17">
    <source>
        <dbReference type="Proteomes" id="UP000665047"/>
    </source>
</evidence>
<dbReference type="InterPro" id="IPR005999">
    <property type="entry name" value="Glycerol_kin"/>
</dbReference>
<dbReference type="Gene3D" id="3.30.420.40">
    <property type="match status" value="2"/>
</dbReference>
<dbReference type="GO" id="GO:0005829">
    <property type="term" value="C:cytosol"/>
    <property type="evidence" value="ECO:0007669"/>
    <property type="project" value="TreeGrafter"/>
</dbReference>
<keyword evidence="5 10" id="KW-0547">Nucleotide-binding</keyword>
<dbReference type="InterPro" id="IPR018483">
    <property type="entry name" value="Carb_kinase_FGGY_CS"/>
</dbReference>
<organism evidence="14 16">
    <name type="scientific">Xenorhabdus budapestensis</name>
    <dbReference type="NCBI Taxonomy" id="290110"/>
    <lineage>
        <taxon>Bacteria</taxon>
        <taxon>Pseudomonadati</taxon>
        <taxon>Pseudomonadota</taxon>
        <taxon>Gammaproteobacteria</taxon>
        <taxon>Enterobacterales</taxon>
        <taxon>Morganellaceae</taxon>
        <taxon>Xenorhabdus</taxon>
    </lineage>
</organism>
<evidence type="ECO:0000256" key="9">
    <source>
        <dbReference type="ARBA" id="ARBA00052101"/>
    </source>
</evidence>
<feature type="binding site" evidence="10">
    <location>
        <position position="142"/>
    </location>
    <ligand>
        <name>sn-glycerol 3-phosphate</name>
        <dbReference type="ChEBI" id="CHEBI:57597"/>
    </ligand>
</feature>
<comment type="pathway">
    <text evidence="1 10">Polyol metabolism; glycerol degradation via glycerol kinase pathway; sn-glycerol 3-phosphate from glycerol: step 1/1.</text>
</comment>
<keyword evidence="10" id="KW-0479">Metal-binding</keyword>
<evidence type="ECO:0000256" key="11">
    <source>
        <dbReference type="RuleBase" id="RU003733"/>
    </source>
</evidence>
<dbReference type="Proteomes" id="UP000225833">
    <property type="component" value="Unassembled WGS sequence"/>
</dbReference>
<evidence type="ECO:0000313" key="16">
    <source>
        <dbReference type="Proteomes" id="UP000225833"/>
    </source>
</evidence>
<evidence type="ECO:0000256" key="2">
    <source>
        <dbReference type="ARBA" id="ARBA00009156"/>
    </source>
</evidence>
<reference evidence="14 16" key="1">
    <citation type="journal article" date="2017" name="Nat. Microbiol.">
        <title>Natural product diversity associated with the nematode symbionts Photorhabdus and Xenorhabdus.</title>
        <authorList>
            <person name="Tobias N.J."/>
            <person name="Wolff H."/>
            <person name="Djahanschiri B."/>
            <person name="Grundmann F."/>
            <person name="Kronenwerth M."/>
            <person name="Shi Y.M."/>
            <person name="Simonyi S."/>
            <person name="Grun P."/>
            <person name="Shapiro-Ilan D."/>
            <person name="Pidot S.J."/>
            <person name="Stinear T.P."/>
            <person name="Ebersberger I."/>
            <person name="Bode H.B."/>
        </authorList>
    </citation>
    <scope>NUCLEOTIDE SEQUENCE [LARGE SCALE GENOMIC DNA]</scope>
    <source>
        <strain evidence="14 16">DSM 16342</strain>
    </source>
</reference>
<dbReference type="HAMAP" id="MF_00186">
    <property type="entry name" value="Glycerol_kin"/>
    <property type="match status" value="1"/>
</dbReference>
<evidence type="ECO:0000256" key="8">
    <source>
        <dbReference type="ARBA" id="ARBA00022840"/>
    </source>
</evidence>
<feature type="binding site" evidence="10">
    <location>
        <position position="274"/>
    </location>
    <ligand>
        <name>ATP</name>
        <dbReference type="ChEBI" id="CHEBI:30616"/>
    </ligand>
</feature>
<dbReference type="PROSITE" id="PS00933">
    <property type="entry name" value="FGGY_KINASES_1"/>
    <property type="match status" value="1"/>
</dbReference>
<dbReference type="InterPro" id="IPR043129">
    <property type="entry name" value="ATPase_NBD"/>
</dbReference>
<feature type="binding site" evidence="10">
    <location>
        <position position="241"/>
    </location>
    <ligand>
        <name>beta-D-fructose 1,6-bisphosphate</name>
        <dbReference type="ChEBI" id="CHEBI:32966"/>
        <note>allosteric inhibitor</note>
    </ligand>
</feature>
<dbReference type="RefSeq" id="WP_099136519.1">
    <property type="nucleotide sequence ID" value="NZ_CAWNNJ010000057.1"/>
</dbReference>
<feature type="binding site" evidence="10">
    <location>
        <position position="243"/>
    </location>
    <ligand>
        <name>beta-D-fructose 1,6-bisphosphate</name>
        <dbReference type="ChEBI" id="CHEBI:32966"/>
        <note>allosteric inhibitor</note>
    </ligand>
</feature>
<feature type="binding site" evidence="10">
    <location>
        <position position="418"/>
    </location>
    <ligand>
        <name>ADP</name>
        <dbReference type="ChEBI" id="CHEBI:456216"/>
    </ligand>
</feature>
<feature type="binding site" evidence="10">
    <location>
        <position position="418"/>
    </location>
    <ligand>
        <name>ATP</name>
        <dbReference type="ChEBI" id="CHEBI:30616"/>
    </ligand>
</feature>
<dbReference type="UniPathway" id="UPA00618">
    <property type="reaction ID" value="UER00672"/>
</dbReference>
<feature type="binding site" evidence="10">
    <location>
        <position position="142"/>
    </location>
    <ligand>
        <name>glycerol</name>
        <dbReference type="ChEBI" id="CHEBI:17754"/>
    </ligand>
</feature>
<evidence type="ECO:0000256" key="5">
    <source>
        <dbReference type="ARBA" id="ARBA00022741"/>
    </source>
</evidence>
<evidence type="ECO:0000256" key="4">
    <source>
        <dbReference type="ARBA" id="ARBA00022679"/>
    </source>
</evidence>
<feature type="binding site" evidence="10">
    <location>
        <position position="317"/>
    </location>
    <ligand>
        <name>ATP</name>
        <dbReference type="ChEBI" id="CHEBI:30616"/>
    </ligand>
</feature>
<dbReference type="GO" id="GO:0005524">
    <property type="term" value="F:ATP binding"/>
    <property type="evidence" value="ECO:0007669"/>
    <property type="project" value="UniProtKB-UniRule"/>
</dbReference>
<evidence type="ECO:0000313" key="14">
    <source>
        <dbReference type="EMBL" id="PHM26240.1"/>
    </source>
</evidence>
<dbReference type="InterPro" id="IPR018485">
    <property type="entry name" value="FGGY_C"/>
</dbReference>
<evidence type="ECO:0000259" key="13">
    <source>
        <dbReference type="Pfam" id="PF02782"/>
    </source>
</evidence>
<dbReference type="OrthoDB" id="9805576at2"/>
<keyword evidence="7 10" id="KW-0319">Glycerol metabolism</keyword>
<evidence type="ECO:0000256" key="6">
    <source>
        <dbReference type="ARBA" id="ARBA00022777"/>
    </source>
</evidence>
<comment type="function">
    <text evidence="10">Key enzyme in the regulation of glycerol uptake and metabolism. Catalyzes the phosphorylation of glycerol to yield sn-glycerol 3-phosphate.</text>
</comment>
<keyword evidence="3 10" id="KW-0021">Allosteric enzyme</keyword>
<dbReference type="FunFam" id="3.30.420.40:FF:000007">
    <property type="entry name" value="Glycerol kinase"/>
    <property type="match status" value="1"/>
</dbReference>
<dbReference type="PANTHER" id="PTHR10196:SF69">
    <property type="entry name" value="GLYCEROL KINASE"/>
    <property type="match status" value="1"/>
</dbReference>
<feature type="binding site" evidence="10">
    <location>
        <position position="321"/>
    </location>
    <ligand>
        <name>ATP</name>
        <dbReference type="ChEBI" id="CHEBI:30616"/>
    </ligand>
</feature>
<keyword evidence="10" id="KW-0862">Zinc</keyword>
<feature type="domain" description="Carbohydrate kinase FGGY N-terminal" evidence="12">
    <location>
        <begin position="11"/>
        <end position="259"/>
    </location>
</feature>
<feature type="domain" description="Carbohydrate kinase FGGY C-terminal" evidence="13">
    <location>
        <begin position="269"/>
        <end position="457"/>
    </location>
</feature>